<dbReference type="Proteomes" id="UP000320176">
    <property type="component" value="Unassembled WGS sequence"/>
</dbReference>
<organism evidence="1 2">
    <name type="scientific">Stieleria varia</name>
    <dbReference type="NCBI Taxonomy" id="2528005"/>
    <lineage>
        <taxon>Bacteria</taxon>
        <taxon>Pseudomonadati</taxon>
        <taxon>Planctomycetota</taxon>
        <taxon>Planctomycetia</taxon>
        <taxon>Pirellulales</taxon>
        <taxon>Pirellulaceae</taxon>
        <taxon>Stieleria</taxon>
    </lineage>
</organism>
<gene>
    <name evidence="1" type="ORF">Pla52n_42280</name>
</gene>
<reference evidence="1 2" key="1">
    <citation type="submission" date="2019-02" db="EMBL/GenBank/DDBJ databases">
        <title>Deep-cultivation of Planctomycetes and their phenomic and genomic characterization uncovers novel biology.</title>
        <authorList>
            <person name="Wiegand S."/>
            <person name="Jogler M."/>
            <person name="Boedeker C."/>
            <person name="Pinto D."/>
            <person name="Vollmers J."/>
            <person name="Rivas-Marin E."/>
            <person name="Kohn T."/>
            <person name="Peeters S.H."/>
            <person name="Heuer A."/>
            <person name="Rast P."/>
            <person name="Oberbeckmann S."/>
            <person name="Bunk B."/>
            <person name="Jeske O."/>
            <person name="Meyerdierks A."/>
            <person name="Storesund J.E."/>
            <person name="Kallscheuer N."/>
            <person name="Luecker S."/>
            <person name="Lage O.M."/>
            <person name="Pohl T."/>
            <person name="Merkel B.J."/>
            <person name="Hornburger P."/>
            <person name="Mueller R.-W."/>
            <person name="Bruemmer F."/>
            <person name="Labrenz M."/>
            <person name="Spormann A.M."/>
            <person name="Op Den Camp H."/>
            <person name="Overmann J."/>
            <person name="Amann R."/>
            <person name="Jetten M.S.M."/>
            <person name="Mascher T."/>
            <person name="Medema M.H."/>
            <person name="Devos D.P."/>
            <person name="Kaster A.-K."/>
            <person name="Ovreas L."/>
            <person name="Rohde M."/>
            <person name="Galperin M.Y."/>
            <person name="Jogler C."/>
        </authorList>
    </citation>
    <scope>NUCLEOTIDE SEQUENCE [LARGE SCALE GENOMIC DNA]</scope>
    <source>
        <strain evidence="1 2">Pla52n</strain>
    </source>
</reference>
<proteinExistence type="predicted"/>
<dbReference type="EMBL" id="SJPN01000005">
    <property type="protein sequence ID" value="TWU00859.1"/>
    <property type="molecule type" value="Genomic_DNA"/>
</dbReference>
<keyword evidence="2" id="KW-1185">Reference proteome</keyword>
<evidence type="ECO:0000313" key="1">
    <source>
        <dbReference type="EMBL" id="TWU00859.1"/>
    </source>
</evidence>
<accession>A0A5C6ANM8</accession>
<protein>
    <submittedName>
        <fullName evidence="1">Uncharacterized protein</fullName>
    </submittedName>
</protein>
<comment type="caution">
    <text evidence="1">The sequence shown here is derived from an EMBL/GenBank/DDBJ whole genome shotgun (WGS) entry which is preliminary data.</text>
</comment>
<sequence>MTFVTQHDLSATQADQELITDPAKEAFDLSLAWTGDREIPAAGSFVGDPNAESFSAAVGVSTIAAKDAYRSDGFVREILLVVAFVDAVSIQRPGVLAVWTGGTFEQGELLVALYCRSKNPSCHHGSPEFA</sequence>
<name>A0A5C6ANM8_9BACT</name>
<evidence type="ECO:0000313" key="2">
    <source>
        <dbReference type="Proteomes" id="UP000320176"/>
    </source>
</evidence>
<dbReference type="AlphaFoldDB" id="A0A5C6ANM8"/>